<name>A0AAD5LRC6_PYTIN</name>
<dbReference type="AlphaFoldDB" id="A0AAD5LRC6"/>
<dbReference type="GO" id="GO:0000502">
    <property type="term" value="C:proteasome complex"/>
    <property type="evidence" value="ECO:0007669"/>
    <property type="project" value="UniProtKB-KW"/>
</dbReference>
<comment type="caution">
    <text evidence="5">The sequence shown here is derived from an EMBL/GenBank/DDBJ whole genome shotgun (WGS) entry which is preliminary data.</text>
</comment>
<dbReference type="Gene3D" id="3.40.1000.30">
    <property type="match status" value="1"/>
</dbReference>
<protein>
    <recommendedName>
        <fullName evidence="4">PI31 proteasome regulator N-terminal domain-containing protein</fullName>
    </recommendedName>
</protein>
<evidence type="ECO:0000313" key="5">
    <source>
        <dbReference type="EMBL" id="KAJ0410386.1"/>
    </source>
</evidence>
<dbReference type="InterPro" id="IPR021625">
    <property type="entry name" value="PI31_Prot_N"/>
</dbReference>
<dbReference type="GO" id="GO:0043161">
    <property type="term" value="P:proteasome-mediated ubiquitin-dependent protein catabolic process"/>
    <property type="evidence" value="ECO:0007669"/>
    <property type="project" value="InterPro"/>
</dbReference>
<proteinExistence type="inferred from homology"/>
<feature type="domain" description="PI31 proteasome regulator N-terminal" evidence="4">
    <location>
        <begin position="95"/>
        <end position="215"/>
    </location>
</feature>
<feature type="region of interest" description="Disordered" evidence="3">
    <location>
        <begin position="317"/>
        <end position="389"/>
    </location>
</feature>
<dbReference type="Proteomes" id="UP001209570">
    <property type="component" value="Unassembled WGS sequence"/>
</dbReference>
<organism evidence="5 6">
    <name type="scientific">Pythium insidiosum</name>
    <name type="common">Pythiosis disease agent</name>
    <dbReference type="NCBI Taxonomy" id="114742"/>
    <lineage>
        <taxon>Eukaryota</taxon>
        <taxon>Sar</taxon>
        <taxon>Stramenopiles</taxon>
        <taxon>Oomycota</taxon>
        <taxon>Peronosporomycetes</taxon>
        <taxon>Pythiales</taxon>
        <taxon>Pythiaceae</taxon>
        <taxon>Pythium</taxon>
    </lineage>
</organism>
<dbReference type="InterPro" id="IPR045128">
    <property type="entry name" value="PI31-like"/>
</dbReference>
<dbReference type="Pfam" id="PF11566">
    <property type="entry name" value="PI31_Prot_N"/>
    <property type="match status" value="1"/>
</dbReference>
<evidence type="ECO:0000259" key="4">
    <source>
        <dbReference type="Pfam" id="PF11566"/>
    </source>
</evidence>
<accession>A0AAD5LRC6</accession>
<sequence>MSDCANERLAQDARALREAIERVASEELKDARALREAIERVASEELKSHMRDALDAFERTRQELASTTTPLGQQSSDDSNDTIVVALRTKDVTTRAPRDALFLAVHAILLETGFQVAGAERTDAFPLPADWDANSANGLFTGAYKHENDASITFNLQGLFVRTKFELYLSDNHDHTHSIELSADNYVALSAESTSAGDLLRDLATLRQKLTPFLENIAPKRKQSPTTSAVPTATQPRYPPFGGSQDLPPSTGVFPSVGSGDILPPGLGGGDASTEVGPNHPLFGQRYDPTRGPVPGARFDPYGPFSADPQGPPRGFIGGPHPMRPGPAPRLPFGEPNPDHLRMPGDDDMGDPFGQDPRRRGPGLGRAPVLGGFRSDFPPPYFPDRSSHF</sequence>
<evidence type="ECO:0000256" key="1">
    <source>
        <dbReference type="ARBA" id="ARBA00006405"/>
    </source>
</evidence>
<dbReference type="GO" id="GO:0070628">
    <property type="term" value="F:proteasome binding"/>
    <property type="evidence" value="ECO:0007669"/>
    <property type="project" value="InterPro"/>
</dbReference>
<comment type="similarity">
    <text evidence="1">Belongs to the proteasome inhibitor PI31 family.</text>
</comment>
<dbReference type="PANTHER" id="PTHR13266:SF1">
    <property type="entry name" value="PROTEASOME INHIBITOR PI31 SUBUNIT"/>
    <property type="match status" value="1"/>
</dbReference>
<reference evidence="5" key="1">
    <citation type="submission" date="2021-12" db="EMBL/GenBank/DDBJ databases">
        <title>Prjna785345.</title>
        <authorList>
            <person name="Rujirawat T."/>
            <person name="Krajaejun T."/>
        </authorList>
    </citation>
    <scope>NUCLEOTIDE SEQUENCE</scope>
    <source>
        <strain evidence="5">Pi057C3</strain>
    </source>
</reference>
<keyword evidence="6" id="KW-1185">Reference proteome</keyword>
<evidence type="ECO:0000256" key="2">
    <source>
        <dbReference type="ARBA" id="ARBA00022942"/>
    </source>
</evidence>
<evidence type="ECO:0000313" key="6">
    <source>
        <dbReference type="Proteomes" id="UP001209570"/>
    </source>
</evidence>
<evidence type="ECO:0000256" key="3">
    <source>
        <dbReference type="SAM" id="MobiDB-lite"/>
    </source>
</evidence>
<dbReference type="PANTHER" id="PTHR13266">
    <property type="entry name" value="PROTEASOME INHIBITOR"/>
    <property type="match status" value="1"/>
</dbReference>
<keyword evidence="2" id="KW-0647">Proteasome</keyword>
<dbReference type="GO" id="GO:0004866">
    <property type="term" value="F:endopeptidase inhibitor activity"/>
    <property type="evidence" value="ECO:0007669"/>
    <property type="project" value="InterPro"/>
</dbReference>
<gene>
    <name evidence="5" type="ORF">P43SY_002718</name>
</gene>
<dbReference type="EMBL" id="JAKCXM010000001">
    <property type="protein sequence ID" value="KAJ0410386.1"/>
    <property type="molecule type" value="Genomic_DNA"/>
</dbReference>
<feature type="region of interest" description="Disordered" evidence="3">
    <location>
        <begin position="220"/>
        <end position="244"/>
    </location>
</feature>
<feature type="compositionally biased region" description="Polar residues" evidence="3">
    <location>
        <begin position="224"/>
        <end position="235"/>
    </location>
</feature>